<comment type="caution">
    <text evidence="3">The sequence shown here is derived from an EMBL/GenBank/DDBJ whole genome shotgun (WGS) entry which is preliminary data.</text>
</comment>
<dbReference type="AlphaFoldDB" id="A0A8S9JIA0"/>
<evidence type="ECO:0000313" key="3">
    <source>
        <dbReference type="EMBL" id="KAF2582300.1"/>
    </source>
</evidence>
<organism evidence="3 4">
    <name type="scientific">Brassica cretica</name>
    <name type="common">Mustard</name>
    <dbReference type="NCBI Taxonomy" id="69181"/>
    <lineage>
        <taxon>Eukaryota</taxon>
        <taxon>Viridiplantae</taxon>
        <taxon>Streptophyta</taxon>
        <taxon>Embryophyta</taxon>
        <taxon>Tracheophyta</taxon>
        <taxon>Spermatophyta</taxon>
        <taxon>Magnoliopsida</taxon>
        <taxon>eudicotyledons</taxon>
        <taxon>Gunneridae</taxon>
        <taxon>Pentapetalae</taxon>
        <taxon>rosids</taxon>
        <taxon>malvids</taxon>
        <taxon>Brassicales</taxon>
        <taxon>Brassicaceae</taxon>
        <taxon>Brassiceae</taxon>
        <taxon>Brassica</taxon>
    </lineage>
</organism>
<dbReference type="EMBL" id="QGKW02001660">
    <property type="protein sequence ID" value="KAF2582300.1"/>
    <property type="molecule type" value="Genomic_DNA"/>
</dbReference>
<accession>A0A8S9JIA0</accession>
<feature type="compositionally biased region" description="Basic and acidic residues" evidence="1">
    <location>
        <begin position="17"/>
        <end position="35"/>
    </location>
</feature>
<name>A0A8S9JIA0_BRACR</name>
<feature type="region of interest" description="Disordered" evidence="1">
    <location>
        <begin position="15"/>
        <end position="37"/>
    </location>
</feature>
<evidence type="ECO:0000259" key="2">
    <source>
        <dbReference type="Pfam" id="PF22936"/>
    </source>
</evidence>
<proteinExistence type="predicted"/>
<dbReference type="Proteomes" id="UP000712281">
    <property type="component" value="Unassembled WGS sequence"/>
</dbReference>
<protein>
    <recommendedName>
        <fullName evidence="2">Retrovirus-related Pol polyprotein from transposon TNT 1-94-like beta-barrel domain-containing protein</fullName>
    </recommendedName>
</protein>
<dbReference type="Pfam" id="PF22936">
    <property type="entry name" value="Pol_BBD"/>
    <property type="match status" value="1"/>
</dbReference>
<feature type="domain" description="Retrovirus-related Pol polyprotein from transposon TNT 1-94-like beta-barrel" evidence="2">
    <location>
        <begin position="65"/>
        <end position="106"/>
    </location>
</feature>
<gene>
    <name evidence="3" type="ORF">F2Q68_00004612</name>
</gene>
<sequence>MCNIAFIQDWVSSDEESMSHSESDILPSRDDDPVEKPSCVNDSKHAVANVAYTTTDSSRHTEVPWYFDSGCSRHMTGNLECLDKVENIKGGKVTFGDGGQGKIRGVIDHGFYPLLAMVYIGTYLRKMMYLGQFGDFFRILLETKKESIIESEYRPVITKNNRSTVGCYHRSTAKPSVS</sequence>
<dbReference type="InterPro" id="IPR054722">
    <property type="entry name" value="PolX-like_BBD"/>
</dbReference>
<evidence type="ECO:0000256" key="1">
    <source>
        <dbReference type="SAM" id="MobiDB-lite"/>
    </source>
</evidence>
<evidence type="ECO:0000313" key="4">
    <source>
        <dbReference type="Proteomes" id="UP000712281"/>
    </source>
</evidence>
<reference evidence="3" key="1">
    <citation type="submission" date="2019-12" db="EMBL/GenBank/DDBJ databases">
        <title>Genome sequencing and annotation of Brassica cretica.</title>
        <authorList>
            <person name="Studholme D.J."/>
            <person name="Sarris P.F."/>
        </authorList>
    </citation>
    <scope>NUCLEOTIDE SEQUENCE</scope>
    <source>
        <strain evidence="3">PFS-001/15</strain>
        <tissue evidence="3">Leaf</tissue>
    </source>
</reference>